<feature type="transmembrane region" description="Helical" evidence="1">
    <location>
        <begin position="212"/>
        <end position="234"/>
    </location>
</feature>
<keyword evidence="1" id="KW-0472">Membrane</keyword>
<name>A0A3B0TXN3_9ZZZZ</name>
<feature type="transmembrane region" description="Helical" evidence="1">
    <location>
        <begin position="74"/>
        <end position="93"/>
    </location>
</feature>
<feature type="domain" description="Major facilitator superfamily (MFS) profile" evidence="2">
    <location>
        <begin position="1"/>
        <end position="394"/>
    </location>
</feature>
<feature type="transmembrane region" description="Helical" evidence="1">
    <location>
        <begin position="99"/>
        <end position="116"/>
    </location>
</feature>
<dbReference type="InterPro" id="IPR011701">
    <property type="entry name" value="MFS"/>
</dbReference>
<dbReference type="AlphaFoldDB" id="A0A3B0TXN3"/>
<feature type="transmembrane region" description="Helical" evidence="1">
    <location>
        <begin position="45"/>
        <end position="67"/>
    </location>
</feature>
<dbReference type="InterPro" id="IPR036259">
    <property type="entry name" value="MFS_trans_sf"/>
</dbReference>
<evidence type="ECO:0000313" key="3">
    <source>
        <dbReference type="EMBL" id="VAW23541.1"/>
    </source>
</evidence>
<keyword evidence="1" id="KW-1133">Transmembrane helix</keyword>
<proteinExistence type="predicted"/>
<accession>A0A3B0TXN3</accession>
<feature type="transmembrane region" description="Helical" evidence="1">
    <location>
        <begin position="345"/>
        <end position="365"/>
    </location>
</feature>
<dbReference type="EMBL" id="UOEO01000240">
    <property type="protein sequence ID" value="VAW23541.1"/>
    <property type="molecule type" value="Genomic_DNA"/>
</dbReference>
<protein>
    <submittedName>
        <fullName evidence="3">Uncharacterized MFS-type transporter</fullName>
    </submittedName>
</protein>
<dbReference type="Gene3D" id="1.20.1250.20">
    <property type="entry name" value="MFS general substrate transporter like domains"/>
    <property type="match status" value="1"/>
</dbReference>
<evidence type="ECO:0000256" key="1">
    <source>
        <dbReference type="SAM" id="Phobius"/>
    </source>
</evidence>
<organism evidence="3">
    <name type="scientific">hydrothermal vent metagenome</name>
    <dbReference type="NCBI Taxonomy" id="652676"/>
    <lineage>
        <taxon>unclassified sequences</taxon>
        <taxon>metagenomes</taxon>
        <taxon>ecological metagenomes</taxon>
    </lineage>
</organism>
<keyword evidence="1" id="KW-0812">Transmembrane</keyword>
<sequence>MEHRFVGRNITMLSLTQAITGSSQSIVISVGALAGIVMAPSRELATVPITAMIVGLALSAFPATYLIHRLGRRNGFIVGAMLAFIAGLAAGFAVFINNFILFSAALALVGSSAAFGQQYRFAIADSVPEAIKGRAISFVLLGGVLAGFVGPKLAFVARNWVGGAQFSGSFLAISMLAVIAIVILTFTRLAPTVSPSVQRKLGRSTGQLLRDPLIFVPIITAMASYALMTFVMVAAPLSMVTVYGHSVEAATTTIQWHVVAMYGPSFITGFLISRFGAHLMAALGLFLILIASLVALNGVSVAHFIAALMLLGLGWNFAFIGATTLLTNAYSLDDAIRAQGINEQFVFGSMALASVGSGVLLQLIGWKAVNILVIPIAILVIGLLLWTLLQARYKGRPAE</sequence>
<dbReference type="SUPFAM" id="SSF103473">
    <property type="entry name" value="MFS general substrate transporter"/>
    <property type="match status" value="1"/>
</dbReference>
<dbReference type="InterPro" id="IPR020846">
    <property type="entry name" value="MFS_dom"/>
</dbReference>
<dbReference type="PROSITE" id="PS50850">
    <property type="entry name" value="MFS"/>
    <property type="match status" value="1"/>
</dbReference>
<feature type="transmembrane region" description="Helical" evidence="1">
    <location>
        <begin position="279"/>
        <end position="296"/>
    </location>
</feature>
<feature type="transmembrane region" description="Helical" evidence="1">
    <location>
        <begin position="136"/>
        <end position="157"/>
    </location>
</feature>
<feature type="transmembrane region" description="Helical" evidence="1">
    <location>
        <begin position="371"/>
        <end position="389"/>
    </location>
</feature>
<evidence type="ECO:0000259" key="2">
    <source>
        <dbReference type="PROSITE" id="PS50850"/>
    </source>
</evidence>
<dbReference type="PANTHER" id="PTHR23534:SF1">
    <property type="entry name" value="MAJOR FACILITATOR SUPERFAMILY PROTEIN"/>
    <property type="match status" value="1"/>
</dbReference>
<gene>
    <name evidence="3" type="ORF">MNBD_ALPHA12-214</name>
</gene>
<feature type="transmembrane region" description="Helical" evidence="1">
    <location>
        <begin position="169"/>
        <end position="191"/>
    </location>
</feature>
<feature type="transmembrane region" description="Helical" evidence="1">
    <location>
        <begin position="302"/>
        <end position="325"/>
    </location>
</feature>
<feature type="transmembrane region" description="Helical" evidence="1">
    <location>
        <begin position="12"/>
        <end position="39"/>
    </location>
</feature>
<feature type="transmembrane region" description="Helical" evidence="1">
    <location>
        <begin position="254"/>
        <end position="272"/>
    </location>
</feature>
<dbReference type="Pfam" id="PF07690">
    <property type="entry name" value="MFS_1"/>
    <property type="match status" value="1"/>
</dbReference>
<dbReference type="PANTHER" id="PTHR23534">
    <property type="entry name" value="MFS PERMEASE"/>
    <property type="match status" value="1"/>
</dbReference>
<reference evidence="3" key="1">
    <citation type="submission" date="2018-06" db="EMBL/GenBank/DDBJ databases">
        <authorList>
            <person name="Zhirakovskaya E."/>
        </authorList>
    </citation>
    <scope>NUCLEOTIDE SEQUENCE</scope>
</reference>
<dbReference type="GO" id="GO:0022857">
    <property type="term" value="F:transmembrane transporter activity"/>
    <property type="evidence" value="ECO:0007669"/>
    <property type="project" value="InterPro"/>
</dbReference>